<name>A0ABS4H548_9BACL</name>
<evidence type="ECO:0000313" key="3">
    <source>
        <dbReference type="Proteomes" id="UP001519273"/>
    </source>
</evidence>
<comment type="caution">
    <text evidence="2">The sequence shown here is derived from an EMBL/GenBank/DDBJ whole genome shotgun (WGS) entry which is preliminary data.</text>
</comment>
<evidence type="ECO:0000313" key="2">
    <source>
        <dbReference type="EMBL" id="MBP1937650.1"/>
    </source>
</evidence>
<keyword evidence="3" id="KW-1185">Reference proteome</keyword>
<feature type="region of interest" description="Disordered" evidence="1">
    <location>
        <begin position="133"/>
        <end position="171"/>
    </location>
</feature>
<proteinExistence type="predicted"/>
<dbReference type="Proteomes" id="UP001519273">
    <property type="component" value="Unassembled WGS sequence"/>
</dbReference>
<feature type="compositionally biased region" description="Low complexity" evidence="1">
    <location>
        <begin position="133"/>
        <end position="151"/>
    </location>
</feature>
<dbReference type="RefSeq" id="WP_209850652.1">
    <property type="nucleotide sequence ID" value="NZ_CBCRVE010000007.1"/>
</dbReference>
<reference evidence="2 3" key="1">
    <citation type="submission" date="2021-03" db="EMBL/GenBank/DDBJ databases">
        <title>Genomic Encyclopedia of Type Strains, Phase IV (KMG-IV): sequencing the most valuable type-strain genomes for metagenomic binning, comparative biology and taxonomic classification.</title>
        <authorList>
            <person name="Goeker M."/>
        </authorList>
    </citation>
    <scope>NUCLEOTIDE SEQUENCE [LARGE SCALE GENOMIC DNA]</scope>
    <source>
        <strain evidence="2 3">DSM 23491</strain>
    </source>
</reference>
<sequence>MDEIKEQLQKMMSDLEKMMKINGTEIMKSNIDPMDNIEYAVEVINGRKKLVVKIDLDEALGTINPLTNKGNSYLVATTGGFHEVVGEFHGLLMSLNVTYDKKAYEQRQLGTFQTRLDELSAKIATTNKMIETISSKQSEQQSSKTPNSQPKAKVKSSKKPTKLKPSWKNKSSKRTMRCRSCYYFNTQNFCAVNSKTMEPNDSCDKHRGVRPTIYNGGRVSGK</sequence>
<dbReference type="EMBL" id="JAGGKP010000006">
    <property type="protein sequence ID" value="MBP1937650.1"/>
    <property type="molecule type" value="Genomic_DNA"/>
</dbReference>
<evidence type="ECO:0000256" key="1">
    <source>
        <dbReference type="SAM" id="MobiDB-lite"/>
    </source>
</evidence>
<gene>
    <name evidence="2" type="ORF">J2Z20_002563</name>
</gene>
<organism evidence="2 3">
    <name type="scientific">Paenibacillus sediminis</name>
    <dbReference type="NCBI Taxonomy" id="664909"/>
    <lineage>
        <taxon>Bacteria</taxon>
        <taxon>Bacillati</taxon>
        <taxon>Bacillota</taxon>
        <taxon>Bacilli</taxon>
        <taxon>Bacillales</taxon>
        <taxon>Paenibacillaceae</taxon>
        <taxon>Paenibacillus</taxon>
    </lineage>
</organism>
<accession>A0ABS4H548</accession>
<feature type="compositionally biased region" description="Basic residues" evidence="1">
    <location>
        <begin position="152"/>
        <end position="171"/>
    </location>
</feature>
<protein>
    <submittedName>
        <fullName evidence="2">Uncharacterized protein</fullName>
    </submittedName>
</protein>